<organism evidence="2 3">
    <name type="scientific">Alkalihalobacterium chitinilyticum</name>
    <dbReference type="NCBI Taxonomy" id="2980103"/>
    <lineage>
        <taxon>Bacteria</taxon>
        <taxon>Bacillati</taxon>
        <taxon>Bacillota</taxon>
        <taxon>Bacilli</taxon>
        <taxon>Bacillales</taxon>
        <taxon>Bacillaceae</taxon>
        <taxon>Alkalihalobacterium</taxon>
    </lineage>
</organism>
<dbReference type="NCBIfam" id="TIGR00278">
    <property type="entry name" value="membrane protein insertion efficiency factor YidD"/>
    <property type="match status" value="1"/>
</dbReference>
<comment type="caution">
    <text evidence="2">The sequence shown here is derived from an EMBL/GenBank/DDBJ whole genome shotgun (WGS) entry which is preliminary data.</text>
</comment>
<accession>A0ABT5V8P0</accession>
<dbReference type="PANTHER" id="PTHR33383">
    <property type="entry name" value="MEMBRANE PROTEIN INSERTION EFFICIENCY FACTOR-RELATED"/>
    <property type="match status" value="1"/>
</dbReference>
<sequence length="80" mass="9266">MKRLLLGIIYLYQKIISPLKPPTCRFHPSCSHYGFEAIKRFGAIKGSWLTLKRILKCHPFHPGGFDPVPEKETKTKNQTR</sequence>
<gene>
    <name evidence="2" type="primary">yidD</name>
    <name evidence="2" type="ORF">N7Z68_00370</name>
</gene>
<dbReference type="EMBL" id="JAOTPO010000001">
    <property type="protein sequence ID" value="MDE5411833.1"/>
    <property type="molecule type" value="Genomic_DNA"/>
</dbReference>
<dbReference type="PANTHER" id="PTHR33383:SF1">
    <property type="entry name" value="MEMBRANE PROTEIN INSERTION EFFICIENCY FACTOR-RELATED"/>
    <property type="match status" value="1"/>
</dbReference>
<reference evidence="2" key="1">
    <citation type="submission" date="2024-05" db="EMBL/GenBank/DDBJ databases">
        <title>Alkalihalobacillus sp. strain MEB203 novel alkaliphilic bacterium from Lonar Lake, India.</title>
        <authorList>
            <person name="Joshi A."/>
            <person name="Thite S."/>
            <person name="Mengade P."/>
        </authorList>
    </citation>
    <scope>NUCLEOTIDE SEQUENCE</scope>
    <source>
        <strain evidence="2">MEB 203</strain>
    </source>
</reference>
<keyword evidence="3" id="KW-1185">Reference proteome</keyword>
<evidence type="ECO:0000256" key="1">
    <source>
        <dbReference type="HAMAP-Rule" id="MF_00386"/>
    </source>
</evidence>
<keyword evidence="1" id="KW-0472">Membrane</keyword>
<dbReference type="HAMAP" id="MF_00386">
    <property type="entry name" value="UPF0161_YidD"/>
    <property type="match status" value="1"/>
</dbReference>
<dbReference type="InterPro" id="IPR002696">
    <property type="entry name" value="Membr_insert_effic_factor_YidD"/>
</dbReference>
<dbReference type="RefSeq" id="WP_275116468.1">
    <property type="nucleotide sequence ID" value="NZ_JAOTPO010000001.1"/>
</dbReference>
<evidence type="ECO:0000313" key="3">
    <source>
        <dbReference type="Proteomes" id="UP001148125"/>
    </source>
</evidence>
<comment type="subcellular location">
    <subcellularLocation>
        <location evidence="1">Cell membrane</location>
        <topology evidence="1">Peripheral membrane protein</topology>
        <orientation evidence="1">Cytoplasmic side</orientation>
    </subcellularLocation>
</comment>
<proteinExistence type="inferred from homology"/>
<comment type="function">
    <text evidence="1">Could be involved in insertion of integral membrane proteins into the membrane.</text>
</comment>
<keyword evidence="1" id="KW-1003">Cell membrane</keyword>
<evidence type="ECO:0000313" key="2">
    <source>
        <dbReference type="EMBL" id="MDE5411833.1"/>
    </source>
</evidence>
<protein>
    <recommendedName>
        <fullName evidence="1">Putative membrane protein insertion efficiency factor</fullName>
    </recommendedName>
</protein>
<dbReference type="SMART" id="SM01234">
    <property type="entry name" value="Haemolytic"/>
    <property type="match status" value="1"/>
</dbReference>
<dbReference type="Proteomes" id="UP001148125">
    <property type="component" value="Unassembled WGS sequence"/>
</dbReference>
<comment type="similarity">
    <text evidence="1">Belongs to the UPF0161 family.</text>
</comment>
<dbReference type="Pfam" id="PF01809">
    <property type="entry name" value="YidD"/>
    <property type="match status" value="1"/>
</dbReference>
<name>A0ABT5V8P0_9BACI</name>